<dbReference type="InterPro" id="IPR026533">
    <property type="entry name" value="NTPase/PRRC1"/>
</dbReference>
<comment type="similarity">
    <text evidence="10">Belongs to the YjjX NTPase family.</text>
</comment>
<comment type="subunit">
    <text evidence="10">Homodimer.</text>
</comment>
<comment type="cofactor">
    <cofactor evidence="1">
        <name>Mn(2+)</name>
        <dbReference type="ChEBI" id="CHEBI:29035"/>
    </cofactor>
</comment>
<dbReference type="InterPro" id="IPR029001">
    <property type="entry name" value="ITPase-like_fam"/>
</dbReference>
<keyword evidence="4 10" id="KW-0378">Hydrolase</keyword>
<dbReference type="InterPro" id="IPR002786">
    <property type="entry name" value="Non_canon_purine_NTPase"/>
</dbReference>
<evidence type="ECO:0000256" key="3">
    <source>
        <dbReference type="ARBA" id="ARBA00022741"/>
    </source>
</evidence>
<comment type="function">
    <text evidence="10">Phosphatase that hydrolyzes non-canonical purine nucleotides such as XTP and ITP to their respective diphosphate derivatives. Probably excludes non-canonical purines from DNA/RNA precursor pool, thus preventing their incorporation into DNA/RNA and avoiding chromosomal lesions.</text>
</comment>
<dbReference type="RefSeq" id="WP_264144917.1">
    <property type="nucleotide sequence ID" value="NZ_JAOYEY010000052.1"/>
</dbReference>
<evidence type="ECO:0000259" key="11">
    <source>
        <dbReference type="Pfam" id="PF01931"/>
    </source>
</evidence>
<comment type="cofactor">
    <cofactor evidence="10">
        <name>Mg(2+)</name>
        <dbReference type="ChEBI" id="CHEBI:18420"/>
    </cofactor>
    <cofactor evidence="10">
        <name>Mn(2+)</name>
        <dbReference type="ChEBI" id="CHEBI:29035"/>
    </cofactor>
    <text evidence="10">Binds 1 divalent metal cation per subunit; can use either Mg(2+) or Mn(2+).</text>
</comment>
<evidence type="ECO:0000256" key="10">
    <source>
        <dbReference type="HAMAP-Rule" id="MF_00648"/>
    </source>
</evidence>
<name>A0ABT3DPB1_9BACI</name>
<comment type="caution">
    <text evidence="10">Lacks conserved residue(s) required for the propagation of feature annotation.</text>
</comment>
<evidence type="ECO:0000256" key="1">
    <source>
        <dbReference type="ARBA" id="ARBA00001936"/>
    </source>
</evidence>
<gene>
    <name evidence="12" type="ORF">OIH86_24895</name>
</gene>
<keyword evidence="2 10" id="KW-0479">Metal-binding</keyword>
<keyword evidence="6 10" id="KW-0546">Nucleotide metabolism</keyword>
<organism evidence="12 13">
    <name type="scientific">Metabacillus halosaccharovorans</name>
    <dbReference type="NCBI Taxonomy" id="930124"/>
    <lineage>
        <taxon>Bacteria</taxon>
        <taxon>Bacillati</taxon>
        <taxon>Bacillota</taxon>
        <taxon>Bacilli</taxon>
        <taxon>Bacillales</taxon>
        <taxon>Bacillaceae</taxon>
        <taxon>Metabacillus</taxon>
    </lineage>
</organism>
<dbReference type="SUPFAM" id="SSF52972">
    <property type="entry name" value="ITPase-like"/>
    <property type="match status" value="1"/>
</dbReference>
<accession>A0ABT3DPB1</accession>
<reference evidence="12 13" key="1">
    <citation type="submission" date="2022-10" db="EMBL/GenBank/DDBJ databases">
        <title>Draft genome assembly of moderately radiation resistant bacterium Metabacillus halosaccharovorans.</title>
        <authorList>
            <person name="Pal S."/>
            <person name="Gopinathan A."/>
        </authorList>
    </citation>
    <scope>NUCLEOTIDE SEQUENCE [LARGE SCALE GENOMIC DNA]</scope>
    <source>
        <strain evidence="12 13">VITHBRA001</strain>
    </source>
</reference>
<comment type="catalytic activity">
    <reaction evidence="8 10">
        <text>ITP + H2O = IDP + phosphate + H(+)</text>
        <dbReference type="Rhea" id="RHEA:28330"/>
        <dbReference type="ChEBI" id="CHEBI:15377"/>
        <dbReference type="ChEBI" id="CHEBI:15378"/>
        <dbReference type="ChEBI" id="CHEBI:43474"/>
        <dbReference type="ChEBI" id="CHEBI:58280"/>
        <dbReference type="ChEBI" id="CHEBI:61402"/>
        <dbReference type="EC" id="3.6.1.73"/>
    </reaction>
</comment>
<evidence type="ECO:0000313" key="12">
    <source>
        <dbReference type="EMBL" id="MCV9888899.1"/>
    </source>
</evidence>
<evidence type="ECO:0000313" key="13">
    <source>
        <dbReference type="Proteomes" id="UP001526147"/>
    </source>
</evidence>
<dbReference type="Pfam" id="PF01931">
    <property type="entry name" value="NTPase_I-T"/>
    <property type="match status" value="1"/>
</dbReference>
<keyword evidence="7 10" id="KW-0464">Manganese</keyword>
<dbReference type="Proteomes" id="UP001526147">
    <property type="component" value="Unassembled WGS sequence"/>
</dbReference>
<dbReference type="EC" id="3.6.1.73" evidence="10"/>
<proteinExistence type="inferred from homology"/>
<evidence type="ECO:0000256" key="5">
    <source>
        <dbReference type="ARBA" id="ARBA00022842"/>
    </source>
</evidence>
<evidence type="ECO:0000256" key="7">
    <source>
        <dbReference type="ARBA" id="ARBA00023211"/>
    </source>
</evidence>
<protein>
    <recommendedName>
        <fullName evidence="10">Probable inosine/xanthosine triphosphatase</fullName>
        <shortName evidence="10">ITPase/XTPase</shortName>
        <ecNumber evidence="10">3.6.1.73</ecNumber>
    </recommendedName>
    <alternativeName>
        <fullName evidence="10">Non-canonical purine NTP phosphatase</fullName>
    </alternativeName>
    <alternativeName>
        <fullName evidence="10">Non-standard purine NTP phosphatase</fullName>
    </alternativeName>
    <alternativeName>
        <fullName evidence="10">Nucleoside-triphosphate phosphatase</fullName>
        <shortName evidence="10">NTPase</shortName>
    </alternativeName>
</protein>
<evidence type="ECO:0000256" key="9">
    <source>
        <dbReference type="ARBA" id="ARBA00048781"/>
    </source>
</evidence>
<keyword evidence="5 10" id="KW-0460">Magnesium</keyword>
<feature type="domain" description="Non-canonical purine NTP phosphatase/PRRC1" evidence="11">
    <location>
        <begin position="6"/>
        <end position="156"/>
    </location>
</feature>
<evidence type="ECO:0000256" key="2">
    <source>
        <dbReference type="ARBA" id="ARBA00022723"/>
    </source>
</evidence>
<dbReference type="PANTHER" id="PTHR34699">
    <property type="match status" value="1"/>
</dbReference>
<dbReference type="EMBL" id="JAOYEY010000052">
    <property type="protein sequence ID" value="MCV9888899.1"/>
    <property type="molecule type" value="Genomic_DNA"/>
</dbReference>
<keyword evidence="13" id="KW-1185">Reference proteome</keyword>
<dbReference type="Gene3D" id="3.90.950.10">
    <property type="match status" value="1"/>
</dbReference>
<dbReference type="PANTHER" id="PTHR34699:SF2">
    <property type="entry name" value="NON-CANONICAL PURINE NTP PHOSPHATASE_PRRC1 DOMAIN-CONTAINING PROTEIN"/>
    <property type="match status" value="1"/>
</dbReference>
<evidence type="ECO:0000256" key="4">
    <source>
        <dbReference type="ARBA" id="ARBA00022801"/>
    </source>
</evidence>
<dbReference type="HAMAP" id="MF_00648">
    <property type="entry name" value="Non_canon_purine_NTPase_YjjX"/>
    <property type="match status" value="1"/>
</dbReference>
<dbReference type="NCBIfam" id="NF002850">
    <property type="entry name" value="PRK03114.1"/>
    <property type="match status" value="1"/>
</dbReference>
<comment type="caution">
    <text evidence="12">The sequence shown here is derived from an EMBL/GenBank/DDBJ whole genome shotgun (WGS) entry which is preliminary data.</text>
</comment>
<comment type="catalytic activity">
    <reaction evidence="9 10">
        <text>XTP + H2O = XDP + phosphate + H(+)</text>
        <dbReference type="Rhea" id="RHEA:28406"/>
        <dbReference type="ChEBI" id="CHEBI:15377"/>
        <dbReference type="ChEBI" id="CHEBI:15378"/>
        <dbReference type="ChEBI" id="CHEBI:43474"/>
        <dbReference type="ChEBI" id="CHEBI:59884"/>
        <dbReference type="ChEBI" id="CHEBI:61314"/>
        <dbReference type="EC" id="3.6.1.73"/>
    </reaction>
</comment>
<sequence>MKIAIGTKNPTKVKAVNDAFASFIEAEFISTNVPSNVSAQPLTDLETLTGAINRAKNALEAERADLGVGLEGGLIKTDFGYFLCNWGAIYVKDQQPIIAGGARIVVPDEIGELVFAGRELGDVMDIYARKKNVRHNEGAIGIFTNGVVDRTTMFKELSNLLIGQYLYKQNV</sequence>
<evidence type="ECO:0000256" key="6">
    <source>
        <dbReference type="ARBA" id="ARBA00023080"/>
    </source>
</evidence>
<keyword evidence="3 10" id="KW-0547">Nucleotide-binding</keyword>
<evidence type="ECO:0000256" key="8">
    <source>
        <dbReference type="ARBA" id="ARBA00048174"/>
    </source>
</evidence>
<dbReference type="InterPro" id="IPR050299">
    <property type="entry name" value="YjjX_NTPase"/>
</dbReference>